<feature type="transmembrane region" description="Helical" evidence="2">
    <location>
        <begin position="13"/>
        <end position="32"/>
    </location>
</feature>
<keyword evidence="2" id="KW-0472">Membrane</keyword>
<gene>
    <name evidence="3" type="ORF">DKT75_01850</name>
</gene>
<dbReference type="GO" id="GO:0015627">
    <property type="term" value="C:type II protein secretion system complex"/>
    <property type="evidence" value="ECO:0007669"/>
    <property type="project" value="InterPro"/>
</dbReference>
<organism evidence="3 4">
    <name type="scientific">Leucothrix arctica</name>
    <dbReference type="NCBI Taxonomy" id="1481894"/>
    <lineage>
        <taxon>Bacteria</taxon>
        <taxon>Pseudomonadati</taxon>
        <taxon>Pseudomonadota</taxon>
        <taxon>Gammaproteobacteria</taxon>
        <taxon>Thiotrichales</taxon>
        <taxon>Thiotrichaceae</taxon>
        <taxon>Leucothrix</taxon>
    </lineage>
</organism>
<dbReference type="Pfam" id="PF07963">
    <property type="entry name" value="N_methyl"/>
    <property type="match status" value="1"/>
</dbReference>
<keyword evidence="2" id="KW-0812">Transmembrane</keyword>
<dbReference type="PANTHER" id="PTHR30093">
    <property type="entry name" value="GENERAL SECRETION PATHWAY PROTEIN G"/>
    <property type="match status" value="1"/>
</dbReference>
<dbReference type="PRINTS" id="PR00813">
    <property type="entry name" value="BCTERIALGSPG"/>
</dbReference>
<proteinExistence type="predicted"/>
<name>A0A317CR82_9GAMM</name>
<dbReference type="NCBIfam" id="TIGR02532">
    <property type="entry name" value="IV_pilin_GFxxxE"/>
    <property type="match status" value="1"/>
</dbReference>
<sequence>MNNKNKGFSLIELMITVAILGILSAITVPSYMKYVQKTKRTEAKAEVLRLAQLQESYYVQNLSYAVATNGTGGLGFTGATVTTETGLYTASVQGYGADGTTTCSGDSVTPCVSYIVEALVVSTASQSQDTACANGFRLSNTGAKQARSSSDTAWTSTAARDECWN</sequence>
<dbReference type="PROSITE" id="PS00409">
    <property type="entry name" value="PROKAR_NTER_METHYL"/>
    <property type="match status" value="1"/>
</dbReference>
<dbReference type="InterPro" id="IPR000983">
    <property type="entry name" value="Bac_GSPG_pilin"/>
</dbReference>
<dbReference type="EMBL" id="QGKL01000009">
    <property type="protein sequence ID" value="PWQ98930.1"/>
    <property type="molecule type" value="Genomic_DNA"/>
</dbReference>
<dbReference type="AlphaFoldDB" id="A0A317CR82"/>
<dbReference type="RefSeq" id="WP_109821736.1">
    <property type="nucleotide sequence ID" value="NZ_QGKL01000009.1"/>
</dbReference>
<dbReference type="InterPro" id="IPR012902">
    <property type="entry name" value="N_methyl_site"/>
</dbReference>
<dbReference type="OrthoDB" id="5296638at2"/>
<comment type="caution">
    <text evidence="3">The sequence shown here is derived from an EMBL/GenBank/DDBJ whole genome shotgun (WGS) entry which is preliminary data.</text>
</comment>
<dbReference type="Pfam" id="PF16732">
    <property type="entry name" value="ComP_DUS"/>
    <property type="match status" value="1"/>
</dbReference>
<dbReference type="GO" id="GO:0043683">
    <property type="term" value="P:type IV pilus assembly"/>
    <property type="evidence" value="ECO:0007669"/>
    <property type="project" value="InterPro"/>
</dbReference>
<protein>
    <submittedName>
        <fullName evidence="3">Prepilin-type cleavage/methylation domain-containing protein</fullName>
    </submittedName>
</protein>
<evidence type="ECO:0000313" key="4">
    <source>
        <dbReference type="Proteomes" id="UP000245506"/>
    </source>
</evidence>
<accession>A0A317CR82</accession>
<keyword evidence="4" id="KW-1185">Reference proteome</keyword>
<dbReference type="SUPFAM" id="SSF54523">
    <property type="entry name" value="Pili subunits"/>
    <property type="match status" value="1"/>
</dbReference>
<evidence type="ECO:0000256" key="2">
    <source>
        <dbReference type="SAM" id="Phobius"/>
    </source>
</evidence>
<evidence type="ECO:0000256" key="1">
    <source>
        <dbReference type="ARBA" id="ARBA00022481"/>
    </source>
</evidence>
<dbReference type="InterPro" id="IPR045584">
    <property type="entry name" value="Pilin-like"/>
</dbReference>
<dbReference type="Gene3D" id="3.30.700.10">
    <property type="entry name" value="Glycoprotein, Type 4 Pilin"/>
    <property type="match status" value="1"/>
</dbReference>
<keyword evidence="1" id="KW-0488">Methylation</keyword>
<dbReference type="GO" id="GO:0015628">
    <property type="term" value="P:protein secretion by the type II secretion system"/>
    <property type="evidence" value="ECO:0007669"/>
    <property type="project" value="InterPro"/>
</dbReference>
<evidence type="ECO:0000313" key="3">
    <source>
        <dbReference type="EMBL" id="PWQ98930.1"/>
    </source>
</evidence>
<dbReference type="InterPro" id="IPR031982">
    <property type="entry name" value="PilE-like"/>
</dbReference>
<dbReference type="PANTHER" id="PTHR30093:SF47">
    <property type="entry name" value="TYPE IV PILUS NON-CORE MINOR PILIN PILE"/>
    <property type="match status" value="1"/>
</dbReference>
<dbReference type="Proteomes" id="UP000245506">
    <property type="component" value="Unassembled WGS sequence"/>
</dbReference>
<reference evidence="3 4" key="1">
    <citation type="submission" date="2018-05" db="EMBL/GenBank/DDBJ databases">
        <title>Leucothrix arctica sp. nov., isolated from Arctic seawater.</title>
        <authorList>
            <person name="Choi A."/>
            <person name="Baek K."/>
        </authorList>
    </citation>
    <scope>NUCLEOTIDE SEQUENCE [LARGE SCALE GENOMIC DNA]</scope>
    <source>
        <strain evidence="3 4">IMCC9719</strain>
    </source>
</reference>
<keyword evidence="2" id="KW-1133">Transmembrane helix</keyword>